<evidence type="ECO:0000313" key="5">
    <source>
        <dbReference type="Proteomes" id="UP001322512"/>
    </source>
</evidence>
<evidence type="ECO:0000256" key="1">
    <source>
        <dbReference type="SAM" id="MobiDB-lite"/>
    </source>
</evidence>
<proteinExistence type="predicted"/>
<dbReference type="OrthoDB" id="6915431at2"/>
<dbReference type="EMBL" id="FN869568">
    <property type="protein sequence ID" value="SJK83865.1"/>
    <property type="molecule type" value="Genomic_DNA"/>
</dbReference>
<reference evidence="2" key="2">
    <citation type="submission" date="2010-05" db="EMBL/GenBank/DDBJ databases">
        <title>Revision and reannotation of the Halomonas elongata DSM 2581(T) genome.</title>
        <authorList>
            <person name="Pfeiffer F."/>
            <person name="Bagyan I."/>
            <person name="Alfaro-Espinoza G."/>
            <person name="Zamora-Lagos M.A."/>
            <person name="Habermann B."/>
            <person name="Oesterhelt D."/>
            <person name="Kunte H.J."/>
        </authorList>
    </citation>
    <scope>NUCLEOTIDE SEQUENCE</scope>
    <source>
        <strain evidence="2">Type strain: DSM 2581</strain>
    </source>
</reference>
<evidence type="ECO:0000313" key="4">
    <source>
        <dbReference type="Proteomes" id="UP000008707"/>
    </source>
</evidence>
<evidence type="ECO:0000313" key="3">
    <source>
        <dbReference type="EMBL" id="WPU46505.1"/>
    </source>
</evidence>
<dbReference type="AlphaFoldDB" id="A0A1R4A4G8"/>
<dbReference type="RefSeq" id="WP_157953425.1">
    <property type="nucleotide sequence ID" value="NC_014532.2"/>
</dbReference>
<gene>
    <name evidence="2" type="ORF">HELO_4039B</name>
    <name evidence="3" type="ORF">SR933_14785</name>
</gene>
<sequence length="226" mass="26344">MPWTRIRRDFTTRVTCRFCPNAITSGIGTVVRNEDGDEAFSGPTCARLHTVNPYDPIPDITTALLVPDEEGREVNPRGGLRQGRRRDLNPQDDTQQLVSYLLLRCERLSHYPGMGYHKLSEVYDRYVVKEVVEENDKPYLRNLIGYVERSRPELSPRNLRQVYACEFWVLRFIEMQDDEDGVEFGRSLLRYLRDRLRLTQGQIDGLNKWLDNMPGMGLVNPDGFYR</sequence>
<dbReference type="Proteomes" id="UP000008707">
    <property type="component" value="Chromosome"/>
</dbReference>
<dbReference type="GeneID" id="91011960"/>
<accession>A0A1R4A4G8</accession>
<reference evidence="4" key="3">
    <citation type="journal article" date="2011" name="Environ. Microbiol.">
        <title>A blueprint of ectoine metabolism from the genome of the industrial producer Halomonas elongata DSM 2581(T).</title>
        <authorList>
            <person name="Schwibbert K."/>
            <person name="Marin-Sanguino A."/>
            <person name="Bagyan I."/>
            <person name="Heidrich G."/>
            <person name="Lentzen G."/>
            <person name="Seitz H."/>
            <person name="Rampp M."/>
            <person name="Schuster S.C."/>
            <person name="Klenk H.P."/>
            <person name="Pfeiffer F."/>
            <person name="Oesterhelt D."/>
            <person name="Kunte H.J."/>
        </authorList>
    </citation>
    <scope>NUCLEOTIDE SEQUENCE [LARGE SCALE GENOMIC DNA]</scope>
    <source>
        <strain evidence="4">ATCC 33173 / DSM 2581 / NBRC 15536 / NCIMB 2198 / 1H9</strain>
    </source>
</reference>
<evidence type="ECO:0000313" key="2">
    <source>
        <dbReference type="EMBL" id="SJK83865.1"/>
    </source>
</evidence>
<protein>
    <submittedName>
        <fullName evidence="2">Uncharacterized protein</fullName>
    </submittedName>
</protein>
<reference evidence="3 5" key="4">
    <citation type="submission" date="2023-11" db="EMBL/GenBank/DDBJ databases">
        <title>MicrobeMod: A computational toolkit for identifying prokaryotic methylation and restriction-modification with nanopore sequencing.</title>
        <authorList>
            <person name="Crits-Christoph A."/>
            <person name="Kang S.C."/>
            <person name="Lee H."/>
            <person name="Ostrov N."/>
        </authorList>
    </citation>
    <scope>NUCLEOTIDE SEQUENCE [LARGE SCALE GENOMIC DNA]</scope>
    <source>
        <strain evidence="3 5">ATCC 33173</strain>
    </source>
</reference>
<dbReference type="EMBL" id="CP139472">
    <property type="protein sequence ID" value="WPU46505.1"/>
    <property type="molecule type" value="Genomic_DNA"/>
</dbReference>
<name>A0A1R4A4G8_HALED</name>
<keyword evidence="5" id="KW-1185">Reference proteome</keyword>
<dbReference type="KEGG" id="hel:HELO_4039B"/>
<reference evidence="2" key="1">
    <citation type="journal article" date="2010" name="Environ. Microbiol.">
        <title>A blueprint of ectoine metabolism from the genome of the industrial producer Halomonas elongata DSM 2581(T).</title>
        <authorList>
            <person name="Schwibbert K."/>
            <person name="Marin-Sanguino A."/>
            <person name="Bagyan I."/>
            <person name="Heidrich G."/>
            <person name="Lentzen G."/>
            <person name="Seitz H."/>
            <person name="Rampp M."/>
            <person name="Schuster S.C."/>
            <person name="Klenk H.P."/>
            <person name="Pfeiffer F."/>
            <person name="Oesterhelt D."/>
            <person name="Kunte H.J."/>
        </authorList>
    </citation>
    <scope>NUCLEOTIDE SEQUENCE</scope>
    <source>
        <strain evidence="2">Type strain: DSM 2581</strain>
    </source>
</reference>
<organism evidence="2 4">
    <name type="scientific">Halomonas elongata (strain ATCC 33173 / DSM 2581 / NBRC 15536 / NCIMB 2198 / 1H9)</name>
    <dbReference type="NCBI Taxonomy" id="768066"/>
    <lineage>
        <taxon>Bacteria</taxon>
        <taxon>Pseudomonadati</taxon>
        <taxon>Pseudomonadota</taxon>
        <taxon>Gammaproteobacteria</taxon>
        <taxon>Oceanospirillales</taxon>
        <taxon>Halomonadaceae</taxon>
        <taxon>Halomonas</taxon>
    </lineage>
</organism>
<dbReference type="Proteomes" id="UP001322512">
    <property type="component" value="Chromosome"/>
</dbReference>
<feature type="region of interest" description="Disordered" evidence="1">
    <location>
        <begin position="70"/>
        <end position="89"/>
    </location>
</feature>